<dbReference type="PANTHER" id="PTHR23427:SF2">
    <property type="entry name" value="SURFEIT LOCUS PROTEIN 1"/>
    <property type="match status" value="1"/>
</dbReference>
<proteinExistence type="inferred from homology"/>
<evidence type="ECO:0000256" key="5">
    <source>
        <dbReference type="ARBA" id="ARBA00023136"/>
    </source>
</evidence>
<dbReference type="CDD" id="cd06662">
    <property type="entry name" value="SURF1"/>
    <property type="match status" value="1"/>
</dbReference>
<dbReference type="InterPro" id="IPR045214">
    <property type="entry name" value="Surf1/Surf4"/>
</dbReference>
<dbReference type="GO" id="GO:0005886">
    <property type="term" value="C:plasma membrane"/>
    <property type="evidence" value="ECO:0007669"/>
    <property type="project" value="UniProtKB-SubCell"/>
</dbReference>
<organism evidence="7">
    <name type="scientific">Sheuella amnicola</name>
    <dbReference type="NCBI Taxonomy" id="2707330"/>
    <lineage>
        <taxon>Bacteria</taxon>
        <taxon>Pseudomonadati</taxon>
        <taxon>Pseudomonadota</taxon>
        <taxon>Betaproteobacteria</taxon>
        <taxon>Burkholderiales</taxon>
        <taxon>Alcaligenaceae</taxon>
        <taxon>Sheuella</taxon>
    </lineage>
</organism>
<keyword evidence="5 6" id="KW-0472">Membrane</keyword>
<dbReference type="PROSITE" id="PS50895">
    <property type="entry name" value="SURF1"/>
    <property type="match status" value="1"/>
</dbReference>
<comment type="similarity">
    <text evidence="2 6">Belongs to the SURF1 family.</text>
</comment>
<name>A0A6B2QYX8_9BURK</name>
<dbReference type="Pfam" id="PF02104">
    <property type="entry name" value="SURF1"/>
    <property type="match status" value="1"/>
</dbReference>
<comment type="caution">
    <text evidence="7">The sequence shown here is derived from an EMBL/GenBank/DDBJ whole genome shotgun (WGS) entry which is preliminary data.</text>
</comment>
<comment type="caution">
    <text evidence="6">Lacks conserved residue(s) required for the propagation of feature annotation.</text>
</comment>
<evidence type="ECO:0000256" key="1">
    <source>
        <dbReference type="ARBA" id="ARBA00004370"/>
    </source>
</evidence>
<protein>
    <recommendedName>
        <fullName evidence="6">SURF1-like protein</fullName>
    </recommendedName>
</protein>
<evidence type="ECO:0000256" key="6">
    <source>
        <dbReference type="RuleBase" id="RU363076"/>
    </source>
</evidence>
<evidence type="ECO:0000256" key="3">
    <source>
        <dbReference type="ARBA" id="ARBA00022692"/>
    </source>
</evidence>
<sequence length="269" mass="29975">MAKSHTQMLNVVAMILLAVLTAGFISLGNWQLSRADERRVIAEAIERGRSREAVNLDATTDDKDLLPWRPAKAEGIWLNKYSLLLDNRNLEGKPGLWLATPLKLEDGRALLVLRGWLARPLSTLPGNMQTPMKNFQAPPGMQKVSGEISLRVPRLYELWSPIARPEKGLPDNWPIGGEEKSPATTETLLRVQNLDVNELSHRTGLRFLPVVLMQLDEVDDGLTRVWPGPSVDSDKNIGYAIQWFGFAAIAGLVLLGLIYKTLRKLKTAK</sequence>
<evidence type="ECO:0000256" key="4">
    <source>
        <dbReference type="ARBA" id="ARBA00022989"/>
    </source>
</evidence>
<dbReference type="PANTHER" id="PTHR23427">
    <property type="entry name" value="SURFEIT LOCUS PROTEIN"/>
    <property type="match status" value="1"/>
</dbReference>
<feature type="transmembrane region" description="Helical" evidence="6">
    <location>
        <begin position="239"/>
        <end position="259"/>
    </location>
</feature>
<keyword evidence="4 6" id="KW-1133">Transmembrane helix</keyword>
<dbReference type="AlphaFoldDB" id="A0A6B2QYX8"/>
<dbReference type="InterPro" id="IPR002994">
    <property type="entry name" value="Surf1/Shy1"/>
</dbReference>
<evidence type="ECO:0000256" key="2">
    <source>
        <dbReference type="ARBA" id="ARBA00007165"/>
    </source>
</evidence>
<comment type="subcellular location">
    <subcellularLocation>
        <location evidence="6">Cell membrane</location>
        <topology evidence="6">Multi-pass membrane protein</topology>
    </subcellularLocation>
    <subcellularLocation>
        <location evidence="1">Membrane</location>
    </subcellularLocation>
</comment>
<keyword evidence="6" id="KW-1003">Cell membrane</keyword>
<accession>A0A6B2QYX8</accession>
<gene>
    <name evidence="7" type="ORF">G3I67_03740</name>
</gene>
<reference evidence="7" key="1">
    <citation type="submission" date="2020-02" db="EMBL/GenBank/DDBJ databases">
        <authorList>
            <person name="Chen W.-M."/>
        </authorList>
    </citation>
    <scope>NUCLEOTIDE SEQUENCE</scope>
    <source>
        <strain evidence="7">NBD-18</strain>
    </source>
</reference>
<dbReference type="EMBL" id="JAAGRN010000002">
    <property type="protein sequence ID" value="NDY82339.1"/>
    <property type="molecule type" value="Genomic_DNA"/>
</dbReference>
<dbReference type="RefSeq" id="WP_163651645.1">
    <property type="nucleotide sequence ID" value="NZ_JAAGRN010000002.1"/>
</dbReference>
<evidence type="ECO:0000313" key="7">
    <source>
        <dbReference type="EMBL" id="NDY82339.1"/>
    </source>
</evidence>
<keyword evidence="3 6" id="KW-0812">Transmembrane</keyword>